<dbReference type="InterPro" id="IPR006336">
    <property type="entry name" value="GCS2"/>
</dbReference>
<dbReference type="PANTHER" id="PTHR36510:SF3">
    <property type="entry name" value="CONSERVED PROTEIN"/>
    <property type="match status" value="1"/>
</dbReference>
<evidence type="ECO:0000313" key="2">
    <source>
        <dbReference type="Proteomes" id="UP001143362"/>
    </source>
</evidence>
<evidence type="ECO:0008006" key="3">
    <source>
        <dbReference type="Google" id="ProtNLM"/>
    </source>
</evidence>
<dbReference type="InterPro" id="IPR014746">
    <property type="entry name" value="Gln_synth/guanido_kin_cat_dom"/>
</dbReference>
<dbReference type="PIRSF" id="PIRSF012666">
    <property type="entry name" value="UCP012666"/>
    <property type="match status" value="1"/>
</dbReference>
<accession>A0ABT3TDM4</accession>
<sequence length="488" mass="54611">MGDAIYKDSFSPSERAEFARRLQVQLTSLRELLKSPPLNVRAPSFGAELELYLVDSDYAPAAISETLLKQMANPQLTPELNRYNLEFNMTPVSAQGHPFAAMERELRQLMQRLQEEARALDCNILPIGILPTLQQAHLSQDYMSDRPRYHALNRGINALRGADYDIHIDGEDPLSLRGEGVTVEGANTSFQVHLRVPAADFAKWFNAAQLTAPLVLALGANSPLIAGHRLWQESRIALFKQSVDYRQHDNPGWREPARVSFGHGWVREGAWELFAENVALYPPLIPALFPEQQQQQSGPMFSELRLHHGTIWPWNRPVYDHHDGGHLRIEFRSLPAGPTITDMLANAALSIGWAVGLQDRIDSYMAGLPFRFAEYNFYRAAQFGLDAELIWPRAGGVGLELRPITELIRELLPLAAVGTAELGVTSGDTEHLWEVLQQRLAMKSNGASWQLRRFAAHRQTLPVAESCAAMLAEYVENVMVGAPVATWC</sequence>
<dbReference type="InterPro" id="IPR016602">
    <property type="entry name" value="UCP012666"/>
</dbReference>
<dbReference type="Gene3D" id="3.30.590.20">
    <property type="match status" value="1"/>
</dbReference>
<dbReference type="PANTHER" id="PTHR36510">
    <property type="entry name" value="GLUTAMATE--CYSTEINE LIGASE 2-RELATED"/>
    <property type="match status" value="1"/>
</dbReference>
<name>A0ABT3TDM4_9GAMM</name>
<comment type="caution">
    <text evidence="1">The sequence shown here is derived from an EMBL/GenBank/DDBJ whole genome shotgun (WGS) entry which is preliminary data.</text>
</comment>
<gene>
    <name evidence="1" type="ORF">EYC98_05915</name>
</gene>
<dbReference type="InterPro" id="IPR050141">
    <property type="entry name" value="GCL_type2/YbdK_subfam"/>
</dbReference>
<dbReference type="EMBL" id="SHNN01000001">
    <property type="protein sequence ID" value="MCX2980407.1"/>
    <property type="molecule type" value="Genomic_DNA"/>
</dbReference>
<organism evidence="1 2">
    <name type="scientific">Candidatus Litorirhabdus singularis</name>
    <dbReference type="NCBI Taxonomy" id="2518993"/>
    <lineage>
        <taxon>Bacteria</taxon>
        <taxon>Pseudomonadati</taxon>
        <taxon>Pseudomonadota</taxon>
        <taxon>Gammaproteobacteria</taxon>
        <taxon>Cellvibrionales</taxon>
        <taxon>Halieaceae</taxon>
        <taxon>Candidatus Litorirhabdus</taxon>
    </lineage>
</organism>
<dbReference type="Proteomes" id="UP001143362">
    <property type="component" value="Unassembled WGS sequence"/>
</dbReference>
<keyword evidence="2" id="KW-1185">Reference proteome</keyword>
<dbReference type="Pfam" id="PF04107">
    <property type="entry name" value="GCS2"/>
    <property type="match status" value="1"/>
</dbReference>
<reference evidence="1" key="1">
    <citation type="submission" date="2019-02" db="EMBL/GenBank/DDBJ databases">
        <authorList>
            <person name="Li S.-H."/>
        </authorList>
    </citation>
    <scope>NUCLEOTIDE SEQUENCE</scope>
    <source>
        <strain evidence="1">IMCC14734</strain>
    </source>
</reference>
<proteinExistence type="predicted"/>
<dbReference type="RefSeq" id="WP_279244384.1">
    <property type="nucleotide sequence ID" value="NZ_SHNN01000001.1"/>
</dbReference>
<dbReference type="SUPFAM" id="SSF55931">
    <property type="entry name" value="Glutamine synthetase/guanido kinase"/>
    <property type="match status" value="1"/>
</dbReference>
<protein>
    <recommendedName>
        <fullName evidence="3">Glutamate--cysteine ligase</fullName>
    </recommendedName>
</protein>
<evidence type="ECO:0000313" key="1">
    <source>
        <dbReference type="EMBL" id="MCX2980407.1"/>
    </source>
</evidence>